<evidence type="ECO:0000313" key="2">
    <source>
        <dbReference type="Proteomes" id="UP000501690"/>
    </source>
</evidence>
<dbReference type="Proteomes" id="UP000501690">
    <property type="component" value="Linkage Group LG7"/>
</dbReference>
<proteinExistence type="predicted"/>
<dbReference type="AlphaFoldDB" id="A0A4D6MIX8"/>
<keyword evidence="2" id="KW-1185">Reference proteome</keyword>
<reference evidence="1 2" key="1">
    <citation type="submission" date="2019-04" db="EMBL/GenBank/DDBJ databases">
        <title>An improved genome assembly and genetic linkage map for asparagus bean, Vigna unguiculata ssp. sesquipedialis.</title>
        <authorList>
            <person name="Xia Q."/>
            <person name="Zhang R."/>
            <person name="Dong Y."/>
        </authorList>
    </citation>
    <scope>NUCLEOTIDE SEQUENCE [LARGE SCALE GENOMIC DNA]</scope>
    <source>
        <tissue evidence="1">Leaf</tissue>
    </source>
</reference>
<name>A0A4D6MIX8_VIGUN</name>
<sequence length="99" mass="10669">MVDTAKVELAVGAGEGGGRMTVDCCCGGSSRWLRFPLQWMAGMFEDDARCGVDGRWFAMVVSGFLGCVKVRERMAVVMASLVRCCCMRGIVVAGDEFSD</sequence>
<organism evidence="1 2">
    <name type="scientific">Vigna unguiculata</name>
    <name type="common">Cowpea</name>
    <dbReference type="NCBI Taxonomy" id="3917"/>
    <lineage>
        <taxon>Eukaryota</taxon>
        <taxon>Viridiplantae</taxon>
        <taxon>Streptophyta</taxon>
        <taxon>Embryophyta</taxon>
        <taxon>Tracheophyta</taxon>
        <taxon>Spermatophyta</taxon>
        <taxon>Magnoliopsida</taxon>
        <taxon>eudicotyledons</taxon>
        <taxon>Gunneridae</taxon>
        <taxon>Pentapetalae</taxon>
        <taxon>rosids</taxon>
        <taxon>fabids</taxon>
        <taxon>Fabales</taxon>
        <taxon>Fabaceae</taxon>
        <taxon>Papilionoideae</taxon>
        <taxon>50 kb inversion clade</taxon>
        <taxon>NPAAA clade</taxon>
        <taxon>indigoferoid/millettioid clade</taxon>
        <taxon>Phaseoleae</taxon>
        <taxon>Vigna</taxon>
    </lineage>
</organism>
<gene>
    <name evidence="1" type="ORF">DEO72_LG7g1223</name>
</gene>
<dbReference type="EMBL" id="CP039351">
    <property type="protein sequence ID" value="QCD99936.1"/>
    <property type="molecule type" value="Genomic_DNA"/>
</dbReference>
<accession>A0A4D6MIX8</accession>
<evidence type="ECO:0000313" key="1">
    <source>
        <dbReference type="EMBL" id="QCD99936.1"/>
    </source>
</evidence>
<protein>
    <submittedName>
        <fullName evidence="1">Uncharacterized protein</fullName>
    </submittedName>
</protein>